<accession>A0ABN9SBV3</accession>
<organism evidence="2 3">
    <name type="scientific">Prorocentrum cordatum</name>
    <dbReference type="NCBI Taxonomy" id="2364126"/>
    <lineage>
        <taxon>Eukaryota</taxon>
        <taxon>Sar</taxon>
        <taxon>Alveolata</taxon>
        <taxon>Dinophyceae</taxon>
        <taxon>Prorocentrales</taxon>
        <taxon>Prorocentraceae</taxon>
        <taxon>Prorocentrum</taxon>
    </lineage>
</organism>
<reference evidence="2" key="1">
    <citation type="submission" date="2023-10" db="EMBL/GenBank/DDBJ databases">
        <authorList>
            <person name="Chen Y."/>
            <person name="Shah S."/>
            <person name="Dougan E. K."/>
            <person name="Thang M."/>
            <person name="Chan C."/>
        </authorList>
    </citation>
    <scope>NUCLEOTIDE SEQUENCE [LARGE SCALE GENOMIC DNA]</scope>
</reference>
<dbReference type="Proteomes" id="UP001189429">
    <property type="component" value="Unassembled WGS sequence"/>
</dbReference>
<dbReference type="EMBL" id="CAUYUJ010010123">
    <property type="protein sequence ID" value="CAK0828626.1"/>
    <property type="molecule type" value="Genomic_DNA"/>
</dbReference>
<proteinExistence type="predicted"/>
<feature type="compositionally biased region" description="Basic and acidic residues" evidence="1">
    <location>
        <begin position="43"/>
        <end position="54"/>
    </location>
</feature>
<feature type="compositionally biased region" description="Gly residues" evidence="1">
    <location>
        <begin position="76"/>
        <end position="89"/>
    </location>
</feature>
<evidence type="ECO:0000256" key="1">
    <source>
        <dbReference type="SAM" id="MobiDB-lite"/>
    </source>
</evidence>
<feature type="region of interest" description="Disordered" evidence="1">
    <location>
        <begin position="15"/>
        <end position="89"/>
    </location>
</feature>
<evidence type="ECO:0000313" key="3">
    <source>
        <dbReference type="Proteomes" id="UP001189429"/>
    </source>
</evidence>
<gene>
    <name evidence="2" type="ORF">PCOR1329_LOCUS27806</name>
</gene>
<sequence>AAVVALSCSSLRQRLARPRAPCAHRASTGPPKRVPRSRQRLRSGGDHDRLRGDGHAPVLPDAHRVGGRHRPLAGPARGGRGAGGRGRGGVADARLRRWWTWAGPPCGCGSAPAAAPDSPRLRRPPARRPQRVRCWARRAAWRCASAAARGSRGSPPSRGCQGTTWTARAGREEGLLEAVVVARPTVRGGVTFLHEEALRAWLPAGRALQLAPLCRLDDFHIDDGSGPWLRDRICTTAWQAEC</sequence>
<feature type="non-terminal residue" evidence="2">
    <location>
        <position position="242"/>
    </location>
</feature>
<evidence type="ECO:0000313" key="2">
    <source>
        <dbReference type="EMBL" id="CAK0828626.1"/>
    </source>
</evidence>
<name>A0ABN9SBV3_9DINO</name>
<feature type="non-terminal residue" evidence="2">
    <location>
        <position position="1"/>
    </location>
</feature>
<keyword evidence="3" id="KW-1185">Reference proteome</keyword>
<comment type="caution">
    <text evidence="2">The sequence shown here is derived from an EMBL/GenBank/DDBJ whole genome shotgun (WGS) entry which is preliminary data.</text>
</comment>
<protein>
    <submittedName>
        <fullName evidence="2">Uncharacterized protein</fullName>
    </submittedName>
</protein>